<comment type="caution">
    <text evidence="8">The sequence shown here is derived from an EMBL/GenBank/DDBJ whole genome shotgun (WGS) entry which is preliminary data.</text>
</comment>
<dbReference type="AlphaFoldDB" id="A0A2A4J972"/>
<evidence type="ECO:0000256" key="4">
    <source>
        <dbReference type="ARBA" id="ARBA00023163"/>
    </source>
</evidence>
<evidence type="ECO:0000256" key="2">
    <source>
        <dbReference type="ARBA" id="ARBA00016807"/>
    </source>
</evidence>
<evidence type="ECO:0000313" key="8">
    <source>
        <dbReference type="EMBL" id="PCG68625.1"/>
    </source>
</evidence>
<feature type="region of interest" description="Disordered" evidence="6">
    <location>
        <begin position="150"/>
        <end position="192"/>
    </location>
</feature>
<dbReference type="Pfam" id="PF13873">
    <property type="entry name" value="Myb_DNA-bind_5"/>
    <property type="match status" value="1"/>
</dbReference>
<keyword evidence="4" id="KW-0804">Transcription</keyword>
<evidence type="ECO:0000256" key="1">
    <source>
        <dbReference type="ARBA" id="ARBA00011764"/>
    </source>
</evidence>
<gene>
    <name evidence="8" type="ORF">B5V51_5046</name>
</gene>
<reference evidence="8" key="1">
    <citation type="submission" date="2017-09" db="EMBL/GenBank/DDBJ databases">
        <title>Contemporary evolution of a Lepidopteran species, Heliothis virescens, in response to modern agricultural practices.</title>
        <authorList>
            <person name="Fritz M.L."/>
            <person name="Deyonke A.M."/>
            <person name="Papanicolaou A."/>
            <person name="Micinski S."/>
            <person name="Westbrook J."/>
            <person name="Gould F."/>
        </authorList>
    </citation>
    <scope>NUCLEOTIDE SEQUENCE [LARGE SCALE GENOMIC DNA]</scope>
    <source>
        <strain evidence="8">HvINT-</strain>
        <tissue evidence="8">Whole body</tissue>
    </source>
</reference>
<keyword evidence="3" id="KW-0805">Transcription regulation</keyword>
<evidence type="ECO:0000259" key="7">
    <source>
        <dbReference type="Pfam" id="PF13873"/>
    </source>
</evidence>
<proteinExistence type="predicted"/>
<feature type="compositionally biased region" description="Polar residues" evidence="6">
    <location>
        <begin position="166"/>
        <end position="175"/>
    </location>
</feature>
<name>A0A2A4J972_HELVI</name>
<protein>
    <recommendedName>
        <fullName evidence="2">Regulatory protein zeste</fullName>
    </recommendedName>
</protein>
<organism evidence="8">
    <name type="scientific">Heliothis virescens</name>
    <name type="common">Tobacco budworm moth</name>
    <dbReference type="NCBI Taxonomy" id="7102"/>
    <lineage>
        <taxon>Eukaryota</taxon>
        <taxon>Metazoa</taxon>
        <taxon>Ecdysozoa</taxon>
        <taxon>Arthropoda</taxon>
        <taxon>Hexapoda</taxon>
        <taxon>Insecta</taxon>
        <taxon>Pterygota</taxon>
        <taxon>Neoptera</taxon>
        <taxon>Endopterygota</taxon>
        <taxon>Lepidoptera</taxon>
        <taxon>Glossata</taxon>
        <taxon>Ditrysia</taxon>
        <taxon>Noctuoidea</taxon>
        <taxon>Noctuidae</taxon>
        <taxon>Heliothinae</taxon>
        <taxon>Heliothis</taxon>
    </lineage>
</organism>
<feature type="domain" description="Myb/SANT-like DNA-binding" evidence="7">
    <location>
        <begin position="12"/>
        <end position="83"/>
    </location>
</feature>
<accession>A0A2A4J972</accession>
<evidence type="ECO:0000256" key="3">
    <source>
        <dbReference type="ARBA" id="ARBA00023015"/>
    </source>
</evidence>
<comment type="function">
    <text evidence="5">Involved in transvection phenomena (= synapsis-dependent gene expression), where the synaptic pairing of chromosomes carrying genes with which zeste interacts influences the expression of these genes. Zeste binds to DNA and stimulates transcription from a nearby promoter.</text>
</comment>
<feature type="compositionally biased region" description="Polar residues" evidence="6">
    <location>
        <begin position="183"/>
        <end position="192"/>
    </location>
</feature>
<dbReference type="EMBL" id="NWSH01002297">
    <property type="protein sequence ID" value="PCG68625.1"/>
    <property type="molecule type" value="Genomic_DNA"/>
</dbReference>
<dbReference type="InterPro" id="IPR028002">
    <property type="entry name" value="Myb_DNA-bind_5"/>
</dbReference>
<evidence type="ECO:0000256" key="6">
    <source>
        <dbReference type="SAM" id="MobiDB-lite"/>
    </source>
</evidence>
<sequence length="270" mass="30860">MSEIKSQSRLVCYEQVKYIIDFMAQHVDFASGNLRSLEARHTSKRLWEELARMLNNCRGGTRKTSDGWSKYWSDFKNKLKKKVWLLKRKKAGSSLKSIRPLTILEKRALAILGPYYEKIKCRKRYNKPASIELHPEVKLESFHETIHVDSFSKTQNESNDRLSGGDDQSNDSAESSGGEYINENDSNTPDRQNIYPQWLIEVEKKRADAELIRAKAEERRALVSAKNAEAALLQAEALKRLADAASTQAEAIMRIANVLETRGQRDMLAL</sequence>
<comment type="subunit">
    <text evidence="1">Self-associates forming complexes of several hundred monomers.</text>
</comment>
<evidence type="ECO:0000256" key="5">
    <source>
        <dbReference type="ARBA" id="ARBA00025466"/>
    </source>
</evidence>